<proteinExistence type="predicted"/>
<sequence>MNIMNLNCHCYNCNVNNPANFFILQNNEDKQNLILLICKKIFEAIQNDQTSTEISYGRSTMKHKQLRNINEVNNCIDEEFGQLFKNRVLHKEMKKLSIGLLEISKEWYDSFTQHLQKVNNQKR</sequence>
<feature type="non-terminal residue" evidence="1">
    <location>
        <position position="123"/>
    </location>
</feature>
<evidence type="ECO:0000313" key="2">
    <source>
        <dbReference type="Proteomes" id="UP000265703"/>
    </source>
</evidence>
<dbReference type="OrthoDB" id="2389627at2759"/>
<organism evidence="1 2">
    <name type="scientific">Glomus cerebriforme</name>
    <dbReference type="NCBI Taxonomy" id="658196"/>
    <lineage>
        <taxon>Eukaryota</taxon>
        <taxon>Fungi</taxon>
        <taxon>Fungi incertae sedis</taxon>
        <taxon>Mucoromycota</taxon>
        <taxon>Glomeromycotina</taxon>
        <taxon>Glomeromycetes</taxon>
        <taxon>Glomerales</taxon>
        <taxon>Glomeraceae</taxon>
        <taxon>Glomus</taxon>
    </lineage>
</organism>
<evidence type="ECO:0000313" key="1">
    <source>
        <dbReference type="EMBL" id="RIA87955.1"/>
    </source>
</evidence>
<accession>A0A397SVB8</accession>
<dbReference type="Proteomes" id="UP000265703">
    <property type="component" value="Unassembled WGS sequence"/>
</dbReference>
<reference evidence="1 2" key="1">
    <citation type="submission" date="2018-06" db="EMBL/GenBank/DDBJ databases">
        <title>Comparative genomics reveals the genomic features of Rhizophagus irregularis, R. cerebriforme, R. diaphanum and Gigaspora rosea, and their symbiotic lifestyle signature.</title>
        <authorList>
            <person name="Morin E."/>
            <person name="San Clemente H."/>
            <person name="Chen E.C.H."/>
            <person name="De La Providencia I."/>
            <person name="Hainaut M."/>
            <person name="Kuo A."/>
            <person name="Kohler A."/>
            <person name="Murat C."/>
            <person name="Tang N."/>
            <person name="Roy S."/>
            <person name="Loubradou J."/>
            <person name="Henrissat B."/>
            <person name="Grigoriev I.V."/>
            <person name="Corradi N."/>
            <person name="Roux C."/>
            <person name="Martin F.M."/>
        </authorList>
    </citation>
    <scope>NUCLEOTIDE SEQUENCE [LARGE SCALE GENOMIC DNA]</scope>
    <source>
        <strain evidence="1 2">DAOM 227022</strain>
    </source>
</reference>
<dbReference type="AlphaFoldDB" id="A0A397SVB8"/>
<protein>
    <submittedName>
        <fullName evidence="1">Uncharacterized protein</fullName>
    </submittedName>
</protein>
<comment type="caution">
    <text evidence="1">The sequence shown here is derived from an EMBL/GenBank/DDBJ whole genome shotgun (WGS) entry which is preliminary data.</text>
</comment>
<keyword evidence="2" id="KW-1185">Reference proteome</keyword>
<dbReference type="EMBL" id="QKYT01000285">
    <property type="protein sequence ID" value="RIA87955.1"/>
    <property type="molecule type" value="Genomic_DNA"/>
</dbReference>
<name>A0A397SVB8_9GLOM</name>
<gene>
    <name evidence="1" type="ORF">C1645_827070</name>
</gene>